<proteinExistence type="inferred from homology"/>
<dbReference type="PANTHER" id="PTHR12358">
    <property type="entry name" value="SPHINGOSINE KINASE"/>
    <property type="match status" value="1"/>
</dbReference>
<dbReference type="GO" id="GO:0005524">
    <property type="term" value="F:ATP binding"/>
    <property type="evidence" value="ECO:0007669"/>
    <property type="project" value="UniProtKB-KW"/>
</dbReference>
<keyword evidence="6" id="KW-0067">ATP-binding</keyword>
<dbReference type="Proteomes" id="UP000241048">
    <property type="component" value="Unassembled WGS sequence"/>
</dbReference>
<evidence type="ECO:0000256" key="5">
    <source>
        <dbReference type="ARBA" id="ARBA00022777"/>
    </source>
</evidence>
<comment type="similarity">
    <text evidence="2">Belongs to the diacylglycerol/lipid kinase family.</text>
</comment>
<dbReference type="InterPro" id="IPR050187">
    <property type="entry name" value="Lipid_Phosphate_FormReg"/>
</dbReference>
<keyword evidence="7" id="KW-0444">Lipid biosynthesis</keyword>
<dbReference type="Gene3D" id="3.40.50.10330">
    <property type="entry name" value="Probable inorganic polyphosphate/atp-NAD kinase, domain 1"/>
    <property type="match status" value="1"/>
</dbReference>
<evidence type="ECO:0000256" key="6">
    <source>
        <dbReference type="ARBA" id="ARBA00022840"/>
    </source>
</evidence>
<dbReference type="InterPro" id="IPR016064">
    <property type="entry name" value="NAD/diacylglycerol_kinase_sf"/>
</dbReference>
<dbReference type="Pfam" id="PF00781">
    <property type="entry name" value="DAGK_cat"/>
    <property type="match status" value="1"/>
</dbReference>
<dbReference type="GO" id="GO:0008654">
    <property type="term" value="P:phospholipid biosynthetic process"/>
    <property type="evidence" value="ECO:0007669"/>
    <property type="project" value="UniProtKB-KW"/>
</dbReference>
<evidence type="ECO:0000256" key="8">
    <source>
        <dbReference type="ARBA" id="ARBA00023264"/>
    </source>
</evidence>
<evidence type="ECO:0000256" key="7">
    <source>
        <dbReference type="ARBA" id="ARBA00023209"/>
    </source>
</evidence>
<dbReference type="NCBIfam" id="TIGR00147">
    <property type="entry name" value="YegS/Rv2252/BmrU family lipid kinase"/>
    <property type="match status" value="1"/>
</dbReference>
<keyword evidence="8" id="KW-1208">Phospholipid metabolism</keyword>
<evidence type="ECO:0000256" key="1">
    <source>
        <dbReference type="ARBA" id="ARBA00001946"/>
    </source>
</evidence>
<keyword evidence="4" id="KW-0547">Nucleotide-binding</keyword>
<dbReference type="InterPro" id="IPR017438">
    <property type="entry name" value="ATP-NAD_kinase_N"/>
</dbReference>
<dbReference type="EMBL" id="PYLO01000002">
    <property type="protein sequence ID" value="PST38023.1"/>
    <property type="molecule type" value="Genomic_DNA"/>
</dbReference>
<comment type="cofactor">
    <cofactor evidence="1">
        <name>Mg(2+)</name>
        <dbReference type="ChEBI" id="CHEBI:18420"/>
    </cofactor>
</comment>
<comment type="caution">
    <text evidence="10">The sequence shown here is derived from an EMBL/GenBank/DDBJ whole genome shotgun (WGS) entry which is preliminary data.</text>
</comment>
<dbReference type="AlphaFoldDB" id="A0A2T3FRW9"/>
<evidence type="ECO:0000256" key="4">
    <source>
        <dbReference type="ARBA" id="ARBA00022741"/>
    </source>
</evidence>
<dbReference type="SUPFAM" id="SSF111331">
    <property type="entry name" value="NAD kinase/diacylglycerol kinase-like"/>
    <property type="match status" value="1"/>
</dbReference>
<evidence type="ECO:0000256" key="3">
    <source>
        <dbReference type="ARBA" id="ARBA00022679"/>
    </source>
</evidence>
<dbReference type="Pfam" id="PF19279">
    <property type="entry name" value="YegS_C"/>
    <property type="match status" value="1"/>
</dbReference>
<evidence type="ECO:0000256" key="2">
    <source>
        <dbReference type="ARBA" id="ARBA00005983"/>
    </source>
</evidence>
<accession>A0A2T3FRW9</accession>
<dbReference type="SMART" id="SM00046">
    <property type="entry name" value="DAGKc"/>
    <property type="match status" value="1"/>
</dbReference>
<dbReference type="InterPro" id="IPR005218">
    <property type="entry name" value="Diacylglycerol/lipid_kinase"/>
</dbReference>
<dbReference type="PANTHER" id="PTHR12358:SF54">
    <property type="entry name" value="SPHINGOSINE KINASE RELATED PROTEIN"/>
    <property type="match status" value="1"/>
</dbReference>
<keyword evidence="7" id="KW-0594">Phospholipid biosynthesis</keyword>
<dbReference type="PROSITE" id="PS50146">
    <property type="entry name" value="DAGK"/>
    <property type="match status" value="1"/>
</dbReference>
<protein>
    <submittedName>
        <fullName evidence="10">Diacylglycerol kinase</fullName>
    </submittedName>
</protein>
<keyword evidence="11" id="KW-1185">Reference proteome</keyword>
<dbReference type="Gene3D" id="2.60.200.40">
    <property type="match status" value="1"/>
</dbReference>
<feature type="domain" description="DAGKc" evidence="9">
    <location>
        <begin position="1"/>
        <end position="130"/>
    </location>
</feature>
<dbReference type="InterPro" id="IPR045540">
    <property type="entry name" value="YegS/DAGK_C"/>
</dbReference>
<evidence type="ECO:0000313" key="11">
    <source>
        <dbReference type="Proteomes" id="UP000241048"/>
    </source>
</evidence>
<evidence type="ECO:0000259" key="9">
    <source>
        <dbReference type="PROSITE" id="PS50146"/>
    </source>
</evidence>
<keyword evidence="3" id="KW-0808">Transferase</keyword>
<sequence>MYYFIINPASQSDRGYKIWKKIEQRLVRDGVEYQAYLTEYAGQATEYARKLTSHCKEARVIVVVGGDGTMNEVVDGIVSCDMVTLGYIPVGTGSDLARGLRLSRRPMRGLRRIFKARRIRQIDYGVIAYGDDVLRHRRFIVSAGIGLDAEVCQHMQRSAIKNICNRIHLRRLSYRILGFIQYLKAKPIRGYILLDGTRRVEFNYIYFISAQIQPCEGGGFWFAPKADSSDGNLEVCIVSHASKRQVLGTLLRALFRRSHNRGLRCFSCREVQIYTERPMAVHVDGESCQYQSNLEVRCIERKLKIVG</sequence>
<name>A0A2T3FRW9_9CLOT</name>
<keyword evidence="7" id="KW-0443">Lipid metabolism</keyword>
<organism evidence="10 11">
    <name type="scientific">Clostridium fessum</name>
    <dbReference type="NCBI Taxonomy" id="2126740"/>
    <lineage>
        <taxon>Bacteria</taxon>
        <taxon>Bacillati</taxon>
        <taxon>Bacillota</taxon>
        <taxon>Clostridia</taxon>
        <taxon>Eubacteriales</taxon>
        <taxon>Clostridiaceae</taxon>
        <taxon>Clostridium</taxon>
    </lineage>
</organism>
<keyword evidence="5 10" id="KW-0418">Kinase</keyword>
<gene>
    <name evidence="10" type="ORF">C7U56_05210</name>
</gene>
<dbReference type="InterPro" id="IPR001206">
    <property type="entry name" value="Diacylglycerol_kinase_cat_dom"/>
</dbReference>
<evidence type="ECO:0000313" key="10">
    <source>
        <dbReference type="EMBL" id="PST38023.1"/>
    </source>
</evidence>
<dbReference type="GO" id="GO:0016301">
    <property type="term" value="F:kinase activity"/>
    <property type="evidence" value="ECO:0007669"/>
    <property type="project" value="UniProtKB-KW"/>
</dbReference>
<reference evidence="10 11" key="1">
    <citation type="submission" date="2018-03" db="EMBL/GenBank/DDBJ databases">
        <title>Lachnoclostridium SNUG30386 gen.nov., sp.nov., isolated from human faeces.</title>
        <authorList>
            <person name="Seo B."/>
            <person name="Jeon K."/>
            <person name="Ko G."/>
        </authorList>
    </citation>
    <scope>NUCLEOTIDE SEQUENCE [LARGE SCALE GENOMIC DNA]</scope>
    <source>
        <strain evidence="10 11">SNUG30386</strain>
    </source>
</reference>